<dbReference type="AlphaFoldDB" id="A0A0L0NNJ2"/>
<dbReference type="VEuPathDB" id="FungiDB:QG37_08044"/>
<name>A0A0L0NNJ2_CANAR</name>
<comment type="caution">
    <text evidence="1">The sequence shown here is derived from an EMBL/GenBank/DDBJ whole genome shotgun (WGS) entry which is preliminary data.</text>
</comment>
<organism evidence="1 2">
    <name type="scientific">Candidozyma auris</name>
    <name type="common">Yeast</name>
    <name type="synonym">Candida auris</name>
    <dbReference type="NCBI Taxonomy" id="498019"/>
    <lineage>
        <taxon>Eukaryota</taxon>
        <taxon>Fungi</taxon>
        <taxon>Dikarya</taxon>
        <taxon>Ascomycota</taxon>
        <taxon>Saccharomycotina</taxon>
        <taxon>Pichiomycetes</taxon>
        <taxon>Metschnikowiaceae</taxon>
        <taxon>Candidozyma</taxon>
    </lineage>
</organism>
<proteinExistence type="predicted"/>
<reference evidence="2" key="1">
    <citation type="journal article" date="2015" name="BMC Genomics">
        <title>Draft genome of a commonly misdiagnosed multidrug resistant pathogen Candida auris.</title>
        <authorList>
            <person name="Chatterjee S."/>
            <person name="Alampalli S.V."/>
            <person name="Nageshan R.K."/>
            <person name="Chettiar S.T."/>
            <person name="Joshi S."/>
            <person name="Tatu U.S."/>
        </authorList>
    </citation>
    <scope>NUCLEOTIDE SEQUENCE [LARGE SCALE GENOMIC DNA]</scope>
    <source>
        <strain evidence="2">6684</strain>
    </source>
</reference>
<dbReference type="EMBL" id="LGST01000066">
    <property type="protein sequence ID" value="KND95716.1"/>
    <property type="molecule type" value="Genomic_DNA"/>
</dbReference>
<dbReference type="Proteomes" id="UP000037122">
    <property type="component" value="Unassembled WGS sequence"/>
</dbReference>
<evidence type="ECO:0000313" key="2">
    <source>
        <dbReference type="Proteomes" id="UP000037122"/>
    </source>
</evidence>
<accession>A0A0L0NNJ2</accession>
<evidence type="ECO:0000313" key="1">
    <source>
        <dbReference type="EMBL" id="KND95716.1"/>
    </source>
</evidence>
<sequence length="46" mass="5189">MSEKCTAGRSQEGKDFGNVDARKVQRGVGKGRVEKVVSKRRYYVID</sequence>
<protein>
    <submittedName>
        <fullName evidence="1">Uncharacterized protein</fullName>
    </submittedName>
</protein>
<gene>
    <name evidence="1" type="ORF">QG37_08044</name>
</gene>